<keyword evidence="2" id="KW-0699">rRNA-binding</keyword>
<evidence type="ECO:0000313" key="6">
    <source>
        <dbReference type="EMBL" id="QCI04109.1"/>
    </source>
</evidence>
<dbReference type="GO" id="GO:0015935">
    <property type="term" value="C:small ribosomal subunit"/>
    <property type="evidence" value="ECO:0007669"/>
    <property type="project" value="TreeGrafter"/>
</dbReference>
<keyword evidence="3" id="KW-0694">RNA-binding</keyword>
<proteinExistence type="inferred from homology"/>
<evidence type="ECO:0000256" key="5">
    <source>
        <dbReference type="ARBA" id="ARBA00023274"/>
    </source>
</evidence>
<dbReference type="AlphaFoldDB" id="A0A4D6WJN6"/>
<dbReference type="EMBL" id="MK814608">
    <property type="protein sequence ID" value="QCI04109.1"/>
    <property type="molecule type" value="Genomic_DNA"/>
</dbReference>
<dbReference type="PANTHER" id="PTHR33398:SF1">
    <property type="entry name" value="SMALL RIBOSOMAL SUBUNIT PROTEIN BS20C"/>
    <property type="match status" value="1"/>
</dbReference>
<organism evidence="6">
    <name type="scientific">Antithamnionella ternifolia</name>
    <dbReference type="NCBI Taxonomy" id="207919"/>
    <lineage>
        <taxon>Eukaryota</taxon>
        <taxon>Rhodophyta</taxon>
        <taxon>Florideophyceae</taxon>
        <taxon>Rhodymeniophycidae</taxon>
        <taxon>Ceramiales</taxon>
        <taxon>Ceramiaceae</taxon>
        <taxon>Antithamnionella</taxon>
    </lineage>
</organism>
<dbReference type="Pfam" id="PF01649">
    <property type="entry name" value="Ribosomal_S20p"/>
    <property type="match status" value="1"/>
</dbReference>
<keyword evidence="5" id="KW-0687">Ribonucleoprotein</keyword>
<dbReference type="GO" id="GO:0070181">
    <property type="term" value="F:small ribosomal subunit rRNA binding"/>
    <property type="evidence" value="ECO:0007669"/>
    <property type="project" value="TreeGrafter"/>
</dbReference>
<dbReference type="GO" id="GO:0003735">
    <property type="term" value="F:structural constituent of ribosome"/>
    <property type="evidence" value="ECO:0007669"/>
    <property type="project" value="InterPro"/>
</dbReference>
<protein>
    <submittedName>
        <fullName evidence="6">Ribosomal protein S20</fullName>
    </submittedName>
</protein>
<evidence type="ECO:0000256" key="3">
    <source>
        <dbReference type="ARBA" id="ARBA00022884"/>
    </source>
</evidence>
<reference evidence="6" key="2">
    <citation type="submission" date="2019-04" db="EMBL/GenBank/DDBJ databases">
        <authorList>
            <person name="Pasella M."/>
        </authorList>
    </citation>
    <scope>NUCLEOTIDE SEQUENCE</scope>
    <source>
        <strain evidence="6">PD2956</strain>
    </source>
</reference>
<accession>A0A4D6WJN6</accession>
<dbReference type="GO" id="GO:0005829">
    <property type="term" value="C:cytosol"/>
    <property type="evidence" value="ECO:0007669"/>
    <property type="project" value="TreeGrafter"/>
</dbReference>
<dbReference type="InterPro" id="IPR002583">
    <property type="entry name" value="Ribosomal_bS20"/>
</dbReference>
<sequence length="94" mass="10762">MSKNLSAIKKNKIASRNRLRNKIYKSSIKTWTKKYLLSLDVINESNIDSSMNNLSIVYQKIDKAVKRGILHKNKGARKKSALVKAMKAKLMLNK</sequence>
<geneLocation type="plastid" evidence="6"/>
<dbReference type="NCBIfam" id="TIGR00029">
    <property type="entry name" value="S20"/>
    <property type="match status" value="1"/>
</dbReference>
<evidence type="ECO:0000256" key="2">
    <source>
        <dbReference type="ARBA" id="ARBA00022730"/>
    </source>
</evidence>
<keyword evidence="6" id="KW-0934">Plastid</keyword>
<dbReference type="Gene3D" id="1.20.58.110">
    <property type="entry name" value="Ribosomal protein S20"/>
    <property type="match status" value="1"/>
</dbReference>
<keyword evidence="4 6" id="KW-0689">Ribosomal protein</keyword>
<dbReference type="InterPro" id="IPR036510">
    <property type="entry name" value="Ribosomal_bS20_sf"/>
</dbReference>
<evidence type="ECO:0000256" key="1">
    <source>
        <dbReference type="ARBA" id="ARBA00007634"/>
    </source>
</evidence>
<dbReference type="SUPFAM" id="SSF46992">
    <property type="entry name" value="Ribosomal protein S20"/>
    <property type="match status" value="1"/>
</dbReference>
<comment type="similarity">
    <text evidence="1">Belongs to the bacterial ribosomal protein bS20 family.</text>
</comment>
<gene>
    <name evidence="6" type="primary">rps20</name>
</gene>
<reference evidence="6" key="1">
    <citation type="journal article" date="2019" name="Mol. Phylogenet. Evol.">
        <title>Morphological evolution and classification of the red algal order Ceramiales inferred using plastid phylogenomics.</title>
        <authorList>
            <person name="Diaz-Tapia P."/>
            <person name="Pasella M.M."/>
            <person name="Verbruggen H."/>
            <person name="Maggs C.A."/>
        </authorList>
    </citation>
    <scope>NUCLEOTIDE SEQUENCE</scope>
    <source>
        <strain evidence="6">PD2956</strain>
    </source>
</reference>
<dbReference type="GO" id="GO:0006412">
    <property type="term" value="P:translation"/>
    <property type="evidence" value="ECO:0007669"/>
    <property type="project" value="InterPro"/>
</dbReference>
<evidence type="ECO:0000256" key="4">
    <source>
        <dbReference type="ARBA" id="ARBA00022980"/>
    </source>
</evidence>
<dbReference type="PANTHER" id="PTHR33398">
    <property type="entry name" value="30S RIBOSOMAL PROTEIN S20"/>
    <property type="match status" value="1"/>
</dbReference>
<dbReference type="HAMAP" id="MF_00500">
    <property type="entry name" value="Ribosomal_bS20"/>
    <property type="match status" value="1"/>
</dbReference>
<name>A0A4D6WJN6_9FLOR</name>